<reference evidence="1 2" key="1">
    <citation type="submission" date="2018-10" db="EMBL/GenBank/DDBJ databases">
        <title>Phylogenomics of Brevibacillus.</title>
        <authorList>
            <person name="Dunlap C."/>
        </authorList>
    </citation>
    <scope>NUCLEOTIDE SEQUENCE [LARGE SCALE GENOMIC DNA]</scope>
    <source>
        <strain evidence="1 2">JCM 12215</strain>
    </source>
</reference>
<keyword evidence="2" id="KW-1185">Reference proteome</keyword>
<comment type="caution">
    <text evidence="1">The sequence shown here is derived from an EMBL/GenBank/DDBJ whole genome shotgun (WGS) entry which is preliminary data.</text>
</comment>
<gene>
    <name evidence="1" type="ORF">EDM52_18480</name>
</gene>
<sequence length="134" mass="15648">MRALVDKTTFKTVEEMLKQAQFLKYINLVGVAEDKQLDDEIVLQRKQFVERIEKAVALLAPKEIRLITERYLSQDGNYVKDYEVYEAMQISQFTYYKYKNKSMKKLAEILGISSEVPDSHWCPLCNRGVTSERG</sequence>
<organism evidence="1 2">
    <name type="scientific">Brevibacillus invocatus</name>
    <dbReference type="NCBI Taxonomy" id="173959"/>
    <lineage>
        <taxon>Bacteria</taxon>
        <taxon>Bacillati</taxon>
        <taxon>Bacillota</taxon>
        <taxon>Bacilli</taxon>
        <taxon>Bacillales</taxon>
        <taxon>Paenibacillaceae</taxon>
        <taxon>Brevibacillus</taxon>
    </lineage>
</organism>
<accession>A0A3M8C2Q9</accession>
<protein>
    <recommendedName>
        <fullName evidence="3">ArpU family transcriptional regulator</fullName>
    </recommendedName>
</protein>
<dbReference type="RefSeq" id="WP_122910426.1">
    <property type="nucleotide sequence ID" value="NZ_CBCSBE010000013.1"/>
</dbReference>
<evidence type="ECO:0000313" key="2">
    <source>
        <dbReference type="Proteomes" id="UP000282028"/>
    </source>
</evidence>
<dbReference type="EMBL" id="RHHR01000036">
    <property type="protein sequence ID" value="RNB69956.1"/>
    <property type="molecule type" value="Genomic_DNA"/>
</dbReference>
<proteinExistence type="predicted"/>
<dbReference type="AlphaFoldDB" id="A0A3M8C2Q9"/>
<name>A0A3M8C2Q9_9BACL</name>
<evidence type="ECO:0000313" key="1">
    <source>
        <dbReference type="EMBL" id="RNB69956.1"/>
    </source>
</evidence>
<evidence type="ECO:0008006" key="3">
    <source>
        <dbReference type="Google" id="ProtNLM"/>
    </source>
</evidence>
<dbReference type="Proteomes" id="UP000282028">
    <property type="component" value="Unassembled WGS sequence"/>
</dbReference>
<dbReference type="OrthoDB" id="1797434at2"/>